<evidence type="ECO:0000313" key="1">
    <source>
        <dbReference type="EMBL" id="SGZ54743.1"/>
    </source>
</evidence>
<dbReference type="InterPro" id="IPR032675">
    <property type="entry name" value="LRR_dom_sf"/>
</dbReference>
<dbReference type="PANTHER" id="PTHR32134:SF92">
    <property type="entry name" value="FNIP REPEAT-CONTAINING PROTEIN"/>
    <property type="match status" value="1"/>
</dbReference>
<proteinExistence type="predicted"/>
<dbReference type="AlphaFoldDB" id="A0A1L0BTR1"/>
<accession>A0A1L0BTR1</accession>
<name>A0A1L0BTR1_9ASCO</name>
<organism evidence="1 2">
    <name type="scientific">Sungouiella intermedia</name>
    <dbReference type="NCBI Taxonomy" id="45354"/>
    <lineage>
        <taxon>Eukaryota</taxon>
        <taxon>Fungi</taxon>
        <taxon>Dikarya</taxon>
        <taxon>Ascomycota</taxon>
        <taxon>Saccharomycotina</taxon>
        <taxon>Pichiomycetes</taxon>
        <taxon>Metschnikowiaceae</taxon>
        <taxon>Sungouiella</taxon>
    </lineage>
</organism>
<dbReference type="SUPFAM" id="SSF52058">
    <property type="entry name" value="L domain-like"/>
    <property type="match status" value="1"/>
</dbReference>
<sequence length="543" mass="62729">MSLSDLPPDILLNVCLFLPIYVLKDFYDHLPIGKWKILVEKSLFQNVFYGPALQGEYRYNITLEELMQFAKGELTTRIRSLHLFLQDHLFEAPCIDAFLAFAKKYPDFLSLIPSIKYFGNVSPFQKYSRTVSIRNVVWCVFFNNDSVLLDLIPPKLVKLYVSCDTFDLSFDFPVTLKKLSVRCISNMGRLNLPPNLEDLKCDSAEQIWEEFPITLKELTLVRNMTPFAYTFPENLTNLTIDVVLSINLTEIVFPLRLQRLCFSNIFRKLTFVGEITFPVTLEVLEITDCVISCLSDFKFPMALQKLNLNDSLLTSLDNVDFPLLKYLNISAEISRDRITSMRKAQLPWTLETLIATGQPIEDWSKTILPDNLKTMDIMVAESNNLPYPPCLEVLKVVFKSHRANFRDLSLPYSLVDLSLENGECLLFHWNLPNLKKLSVSQFYGEIHIPRTVTDLYLRGPHQRPFYRLKLPFGLESVNLSFLAKRYPGTLGAISISKYTNNKEVQWPPRLRWLEINSNDLIDRALLKLPPPSVRFLRGTNIRD</sequence>
<dbReference type="InterPro" id="IPR051251">
    <property type="entry name" value="STK_FNIP-Repeat"/>
</dbReference>
<gene>
    <name evidence="1" type="ORF">SAMEA4029009_CIC11G00000001402</name>
</gene>
<dbReference type="Gene3D" id="3.80.10.10">
    <property type="entry name" value="Ribonuclease Inhibitor"/>
    <property type="match status" value="1"/>
</dbReference>
<evidence type="ECO:0000313" key="2">
    <source>
        <dbReference type="Proteomes" id="UP000182259"/>
    </source>
</evidence>
<protein>
    <submittedName>
        <fullName evidence="1">CIC11C00000001402</fullName>
    </submittedName>
</protein>
<dbReference type="Proteomes" id="UP000182259">
    <property type="component" value="Chromosome IV"/>
</dbReference>
<dbReference type="PANTHER" id="PTHR32134">
    <property type="entry name" value="FNIP REPEAT-CONTAINING PROTEIN"/>
    <property type="match status" value="1"/>
</dbReference>
<reference evidence="1 2" key="1">
    <citation type="submission" date="2016-10" db="EMBL/GenBank/DDBJ databases">
        <authorList>
            <person name="de Groot N.N."/>
        </authorList>
    </citation>
    <scope>NUCLEOTIDE SEQUENCE [LARGE SCALE GENOMIC DNA]</scope>
    <source>
        <strain evidence="1 2">PYCC 4715</strain>
    </source>
</reference>
<dbReference type="EMBL" id="LT635767">
    <property type="protein sequence ID" value="SGZ54743.1"/>
    <property type="molecule type" value="Genomic_DNA"/>
</dbReference>